<proteinExistence type="predicted"/>
<dbReference type="InterPro" id="IPR037523">
    <property type="entry name" value="VOC_core"/>
</dbReference>
<evidence type="ECO:0000313" key="3">
    <source>
        <dbReference type="Proteomes" id="UP000321353"/>
    </source>
</evidence>
<name>A0A5B9MG35_9BACT</name>
<feature type="domain" description="VOC" evidence="1">
    <location>
        <begin position="20"/>
        <end position="135"/>
    </location>
</feature>
<reference evidence="2 3" key="1">
    <citation type="submission" date="2019-02" db="EMBL/GenBank/DDBJ databases">
        <title>Planctomycetal bacteria perform biofilm scaping via a novel small molecule.</title>
        <authorList>
            <person name="Jeske O."/>
            <person name="Boedeker C."/>
            <person name="Wiegand S."/>
            <person name="Breitling P."/>
            <person name="Kallscheuer N."/>
            <person name="Jogler M."/>
            <person name="Rohde M."/>
            <person name="Petersen J."/>
            <person name="Medema M.H."/>
            <person name="Surup F."/>
            <person name="Jogler C."/>
        </authorList>
    </citation>
    <scope>NUCLEOTIDE SEQUENCE [LARGE SCALE GENOMIC DNA]</scope>
    <source>
        <strain evidence="2 3">Mal15</strain>
    </source>
</reference>
<dbReference type="Pfam" id="PF00903">
    <property type="entry name" value="Glyoxalase"/>
    <property type="match status" value="1"/>
</dbReference>
<keyword evidence="2" id="KW-0808">Transferase</keyword>
<dbReference type="Proteomes" id="UP000321353">
    <property type="component" value="Chromosome"/>
</dbReference>
<organism evidence="2 3">
    <name type="scientific">Stieleria maiorica</name>
    <dbReference type="NCBI Taxonomy" id="2795974"/>
    <lineage>
        <taxon>Bacteria</taxon>
        <taxon>Pseudomonadati</taxon>
        <taxon>Planctomycetota</taxon>
        <taxon>Planctomycetia</taxon>
        <taxon>Pirellulales</taxon>
        <taxon>Pirellulaceae</taxon>
        <taxon>Stieleria</taxon>
    </lineage>
</organism>
<evidence type="ECO:0000259" key="1">
    <source>
        <dbReference type="PROSITE" id="PS51819"/>
    </source>
</evidence>
<dbReference type="PANTHER" id="PTHR46142:SF3">
    <property type="entry name" value="F18B13.24 PROTEIN"/>
    <property type="match status" value="1"/>
</dbReference>
<dbReference type="PANTHER" id="PTHR46142">
    <property type="match status" value="1"/>
</dbReference>
<dbReference type="AlphaFoldDB" id="A0A5B9MG35"/>
<dbReference type="EC" id="2.5.1.-" evidence="2"/>
<evidence type="ECO:0000313" key="2">
    <source>
        <dbReference type="EMBL" id="QEF99813.1"/>
    </source>
</evidence>
<dbReference type="GO" id="GO:0016740">
    <property type="term" value="F:transferase activity"/>
    <property type="evidence" value="ECO:0007669"/>
    <property type="project" value="UniProtKB-KW"/>
</dbReference>
<dbReference type="InterPro" id="IPR004360">
    <property type="entry name" value="Glyas_Fos-R_dOase_dom"/>
</dbReference>
<dbReference type="KEGG" id="smam:Mal15_38800"/>
<accession>A0A5B9MG35</accession>
<dbReference type="SUPFAM" id="SSF54593">
    <property type="entry name" value="Glyoxalase/Bleomycin resistance protein/Dihydroxybiphenyl dioxygenase"/>
    <property type="match status" value="1"/>
</dbReference>
<protein>
    <submittedName>
        <fullName evidence="2">Metallothiol transferase FosB 2</fullName>
        <ecNumber evidence="2">2.5.1.-</ecNumber>
    </submittedName>
</protein>
<sequence>MQRSRFNKFQVSSFKLKVHQLNHVALHVADVPASVAFYRDVLCLPPMDRPAFDFPGAWFRLGVDQELHLIGDRDLPVHSGHRGTHLALVVDDLDAWEKHLDANDANRLPRRIRPDGAQQTFVQDPDGHWIELCVPAN</sequence>
<gene>
    <name evidence="2" type="primary">fosB2</name>
    <name evidence="2" type="ORF">Mal15_38800</name>
</gene>
<dbReference type="EMBL" id="CP036264">
    <property type="protein sequence ID" value="QEF99813.1"/>
    <property type="molecule type" value="Genomic_DNA"/>
</dbReference>
<dbReference type="InterPro" id="IPR029068">
    <property type="entry name" value="Glyas_Bleomycin-R_OHBP_Dase"/>
</dbReference>
<keyword evidence="3" id="KW-1185">Reference proteome</keyword>
<dbReference type="Gene3D" id="3.10.180.10">
    <property type="entry name" value="2,3-Dihydroxybiphenyl 1,2-Dioxygenase, domain 1"/>
    <property type="match status" value="1"/>
</dbReference>
<dbReference type="PROSITE" id="PS51819">
    <property type="entry name" value="VOC"/>
    <property type="match status" value="1"/>
</dbReference>